<keyword evidence="3" id="KW-1185">Reference proteome</keyword>
<dbReference type="PROSITE" id="PS51186">
    <property type="entry name" value="GNAT"/>
    <property type="match status" value="1"/>
</dbReference>
<sequence>MDRNTGMIASAMSFEQSENAGVGAERAPLAVPAAPAPSAAAGAAGPRVRLATVADAAGVLAVYAPYIEDTVITFETTVPSLPAFAVRMEDIIGDYPYLVVEEAGVILGYAYAHRIGERAAFAWNAEVSIYFAPACTGCGWGSVLLRALLDLLALQGVRTAYSLITVPNEASLRLHEKRGFTAMGTQTCAGFKHGAWHDVAWLHKPLGSFEGTPAPVTPFAQLETVAVAEILAQAQAALG</sequence>
<dbReference type="InterPro" id="IPR016181">
    <property type="entry name" value="Acyl_CoA_acyltransferase"/>
</dbReference>
<name>A0A6N8JQ73_9ACTN</name>
<dbReference type="Proteomes" id="UP000463388">
    <property type="component" value="Unassembled WGS sequence"/>
</dbReference>
<gene>
    <name evidence="2" type="ORF">GKZ27_10820</name>
</gene>
<dbReference type="AlphaFoldDB" id="A0A6N8JQ73"/>
<dbReference type="Pfam" id="PF13420">
    <property type="entry name" value="Acetyltransf_4"/>
    <property type="match status" value="1"/>
</dbReference>
<dbReference type="InterPro" id="IPR000182">
    <property type="entry name" value="GNAT_dom"/>
</dbReference>
<reference evidence="2 3" key="1">
    <citation type="submission" date="2019-12" db="EMBL/GenBank/DDBJ databases">
        <title>Microbes associate with the intestines of laboratory mice.</title>
        <authorList>
            <person name="Navarre W."/>
            <person name="Wong E."/>
        </authorList>
    </citation>
    <scope>NUCLEOTIDE SEQUENCE [LARGE SCALE GENOMIC DNA]</scope>
    <source>
        <strain evidence="2 3">NM66_B29</strain>
    </source>
</reference>
<dbReference type="PANTHER" id="PTHR43072">
    <property type="entry name" value="N-ACETYLTRANSFERASE"/>
    <property type="match status" value="1"/>
</dbReference>
<dbReference type="OrthoDB" id="3173333at2"/>
<evidence type="ECO:0000313" key="2">
    <source>
        <dbReference type="EMBL" id="MVX61935.1"/>
    </source>
</evidence>
<dbReference type="GO" id="GO:0016747">
    <property type="term" value="F:acyltransferase activity, transferring groups other than amino-acyl groups"/>
    <property type="evidence" value="ECO:0007669"/>
    <property type="project" value="InterPro"/>
</dbReference>
<organism evidence="2 3">
    <name type="scientific">Adlercreutzia mucosicola</name>
    <dbReference type="NCBI Taxonomy" id="580026"/>
    <lineage>
        <taxon>Bacteria</taxon>
        <taxon>Bacillati</taxon>
        <taxon>Actinomycetota</taxon>
        <taxon>Coriobacteriia</taxon>
        <taxon>Eggerthellales</taxon>
        <taxon>Eggerthellaceae</taxon>
        <taxon>Adlercreutzia</taxon>
    </lineage>
</organism>
<dbReference type="SUPFAM" id="SSF55729">
    <property type="entry name" value="Acyl-CoA N-acyltransferases (Nat)"/>
    <property type="match status" value="1"/>
</dbReference>
<dbReference type="RefSeq" id="WP_160347350.1">
    <property type="nucleotide sequence ID" value="NZ_WSRR01000040.1"/>
</dbReference>
<dbReference type="PANTHER" id="PTHR43072:SF8">
    <property type="entry name" value="ACYLTRANSFERASE FABY-RELATED"/>
    <property type="match status" value="1"/>
</dbReference>
<comment type="caution">
    <text evidence="2">The sequence shown here is derived from an EMBL/GenBank/DDBJ whole genome shotgun (WGS) entry which is preliminary data.</text>
</comment>
<protein>
    <submittedName>
        <fullName evidence="2">GNAT family N-acetyltransferase</fullName>
    </submittedName>
</protein>
<dbReference type="EMBL" id="WSRR01000040">
    <property type="protein sequence ID" value="MVX61935.1"/>
    <property type="molecule type" value="Genomic_DNA"/>
</dbReference>
<dbReference type="Gene3D" id="3.40.630.30">
    <property type="match status" value="1"/>
</dbReference>
<feature type="domain" description="N-acetyltransferase" evidence="1">
    <location>
        <begin position="46"/>
        <end position="207"/>
    </location>
</feature>
<accession>A0A6N8JQ73</accession>
<evidence type="ECO:0000313" key="3">
    <source>
        <dbReference type="Proteomes" id="UP000463388"/>
    </source>
</evidence>
<evidence type="ECO:0000259" key="1">
    <source>
        <dbReference type="PROSITE" id="PS51186"/>
    </source>
</evidence>
<proteinExistence type="predicted"/>
<keyword evidence="2" id="KW-0808">Transferase</keyword>